<feature type="transmembrane region" description="Helical" evidence="1">
    <location>
        <begin position="200"/>
        <end position="221"/>
    </location>
</feature>
<name>A0ABT9YK94_9BACI</name>
<dbReference type="RefSeq" id="WP_306983583.1">
    <property type="nucleotide sequence ID" value="NZ_JAUSUA010000004.1"/>
</dbReference>
<proteinExistence type="predicted"/>
<keyword evidence="1" id="KW-0472">Membrane</keyword>
<evidence type="ECO:0000313" key="3">
    <source>
        <dbReference type="Proteomes" id="UP001225034"/>
    </source>
</evidence>
<accession>A0ABT9YK94</accession>
<keyword evidence="3" id="KW-1185">Reference proteome</keyword>
<reference evidence="2 3" key="1">
    <citation type="submission" date="2023-07" db="EMBL/GenBank/DDBJ databases">
        <title>Genomic Encyclopedia of Type Strains, Phase IV (KMG-IV): sequencing the most valuable type-strain genomes for metagenomic binning, comparative biology and taxonomic classification.</title>
        <authorList>
            <person name="Goeker M."/>
        </authorList>
    </citation>
    <scope>NUCLEOTIDE SEQUENCE [LARGE SCALE GENOMIC DNA]</scope>
    <source>
        <strain evidence="2 3">DSM 19154</strain>
    </source>
</reference>
<dbReference type="InterPro" id="IPR047928">
    <property type="entry name" value="Perm_prefix_1"/>
</dbReference>
<feature type="transmembrane region" description="Helical" evidence="1">
    <location>
        <begin position="80"/>
        <end position="99"/>
    </location>
</feature>
<evidence type="ECO:0000256" key="1">
    <source>
        <dbReference type="SAM" id="Phobius"/>
    </source>
</evidence>
<evidence type="ECO:0008006" key="4">
    <source>
        <dbReference type="Google" id="ProtNLM"/>
    </source>
</evidence>
<gene>
    <name evidence="2" type="ORF">J2S05_002724</name>
</gene>
<keyword evidence="1" id="KW-0812">Transmembrane</keyword>
<organism evidence="2 3">
    <name type="scientific">Alkalicoccobacillus murimartini</name>
    <dbReference type="NCBI Taxonomy" id="171685"/>
    <lineage>
        <taxon>Bacteria</taxon>
        <taxon>Bacillati</taxon>
        <taxon>Bacillota</taxon>
        <taxon>Bacilli</taxon>
        <taxon>Bacillales</taxon>
        <taxon>Bacillaceae</taxon>
        <taxon>Alkalicoccobacillus</taxon>
    </lineage>
</organism>
<evidence type="ECO:0000313" key="2">
    <source>
        <dbReference type="EMBL" id="MDQ0207915.1"/>
    </source>
</evidence>
<dbReference type="NCBIfam" id="NF038403">
    <property type="entry name" value="perm_prefix_1"/>
    <property type="match status" value="1"/>
</dbReference>
<feature type="transmembrane region" description="Helical" evidence="1">
    <location>
        <begin position="137"/>
        <end position="154"/>
    </location>
</feature>
<dbReference type="EMBL" id="JAUSUA010000004">
    <property type="protein sequence ID" value="MDQ0207915.1"/>
    <property type="molecule type" value="Genomic_DNA"/>
</dbReference>
<feature type="transmembrane region" description="Helical" evidence="1">
    <location>
        <begin position="227"/>
        <end position="246"/>
    </location>
</feature>
<keyword evidence="1" id="KW-1133">Transmembrane helix</keyword>
<protein>
    <recommendedName>
        <fullName evidence="4">DUF1700 domain-containing protein</fullName>
    </recommendedName>
</protein>
<feature type="transmembrane region" description="Helical" evidence="1">
    <location>
        <begin position="258"/>
        <end position="280"/>
    </location>
</feature>
<feature type="transmembrane region" description="Helical" evidence="1">
    <location>
        <begin position="105"/>
        <end position="125"/>
    </location>
</feature>
<dbReference type="Proteomes" id="UP001225034">
    <property type="component" value="Unassembled WGS sequence"/>
</dbReference>
<sequence length="299" mass="34083">MNHDLESYVQAIVKQTDCTKDDYEDLYEELLDHVKMIRDEHIERGDTLREATEKAKKQFGDEATIGNDLQHSMFPFRRELLYVLAIAGFLFTVGLYVYFLATEQLTLPFELGLGVVSHSLILFFAMNTTYRVNRRRWLNTALIFHLAVLVYNSYGPINLFYDGQYLLPMLLIGIACLNIGIIFLTALTGPGVGRTVFIHLINIPIGLVLSAKAIILGFGGLIFGASFLYLIGMAFPVYIWIGLYVIQYISIKKNRMLSVSIALCLSIILVLYSVFSFFYIELSFEVRIAHFLNDLLTER</sequence>
<feature type="transmembrane region" description="Helical" evidence="1">
    <location>
        <begin position="166"/>
        <end position="188"/>
    </location>
</feature>
<comment type="caution">
    <text evidence="2">The sequence shown here is derived from an EMBL/GenBank/DDBJ whole genome shotgun (WGS) entry which is preliminary data.</text>
</comment>